<dbReference type="AlphaFoldDB" id="A0A345HDT5"/>
<protein>
    <submittedName>
        <fullName evidence="2">Uncharacterized protein</fullName>
    </submittedName>
</protein>
<dbReference type="Proteomes" id="UP000253951">
    <property type="component" value="Chromosome"/>
</dbReference>
<evidence type="ECO:0000313" key="2">
    <source>
        <dbReference type="EMBL" id="AXG74745.1"/>
    </source>
</evidence>
<dbReference type="InterPro" id="IPR046077">
    <property type="entry name" value="DUF6095"/>
</dbReference>
<evidence type="ECO:0000256" key="1">
    <source>
        <dbReference type="SAM" id="Phobius"/>
    </source>
</evidence>
<dbReference type="RefSeq" id="WP_114678503.1">
    <property type="nucleotide sequence ID" value="NZ_CP031188.1"/>
</dbReference>
<dbReference type="OrthoDB" id="1447634at2"/>
<keyword evidence="1" id="KW-0812">Transmembrane</keyword>
<keyword evidence="1" id="KW-0472">Membrane</keyword>
<evidence type="ECO:0000313" key="3">
    <source>
        <dbReference type="Proteomes" id="UP000253951"/>
    </source>
</evidence>
<dbReference type="KEGG" id="fat:DVK85_11095"/>
<keyword evidence="1" id="KW-1133">Transmembrane helix</keyword>
<keyword evidence="3" id="KW-1185">Reference proteome</keyword>
<gene>
    <name evidence="2" type="ORF">DVK85_11095</name>
</gene>
<name>A0A345HDT5_9FLAO</name>
<proteinExistence type="predicted"/>
<reference evidence="2 3" key="1">
    <citation type="submission" date="2018-07" db="EMBL/GenBank/DDBJ databases">
        <title>Complete genome sequence of Flavobacterium arcticum type strain SM1502T.</title>
        <authorList>
            <person name="Li Y."/>
            <person name="Li D.-D."/>
        </authorList>
    </citation>
    <scope>NUCLEOTIDE SEQUENCE [LARGE SCALE GENOMIC DNA]</scope>
    <source>
        <strain evidence="2 3">SM1502</strain>
    </source>
</reference>
<sequence length="75" mass="8363">MATNKTILVKGLKYMGWALPLFFIGPTIIHSSFKNQSHPLYIPVLGLGIIFCLLAIVMVVMGLKTIIKSLFENEK</sequence>
<organism evidence="2 3">
    <name type="scientific">Flavobacterium arcticum</name>
    <dbReference type="NCBI Taxonomy" id="1784713"/>
    <lineage>
        <taxon>Bacteria</taxon>
        <taxon>Pseudomonadati</taxon>
        <taxon>Bacteroidota</taxon>
        <taxon>Flavobacteriia</taxon>
        <taxon>Flavobacteriales</taxon>
        <taxon>Flavobacteriaceae</taxon>
        <taxon>Flavobacterium</taxon>
    </lineage>
</organism>
<dbReference type="EMBL" id="CP031188">
    <property type="protein sequence ID" value="AXG74745.1"/>
    <property type="molecule type" value="Genomic_DNA"/>
</dbReference>
<feature type="transmembrane region" description="Helical" evidence="1">
    <location>
        <begin position="12"/>
        <end position="29"/>
    </location>
</feature>
<feature type="transmembrane region" description="Helical" evidence="1">
    <location>
        <begin position="41"/>
        <end position="63"/>
    </location>
</feature>
<dbReference type="Pfam" id="PF19589">
    <property type="entry name" value="DUF6095"/>
    <property type="match status" value="1"/>
</dbReference>
<accession>A0A345HDT5</accession>